<comment type="subcellular location">
    <subcellularLocation>
        <location evidence="1">Secreted</location>
    </subcellularLocation>
</comment>
<keyword evidence="1" id="KW-0378">Hydrolase</keyword>
<proteinExistence type="inferred from homology"/>
<evidence type="ECO:0000256" key="2">
    <source>
        <dbReference type="SAM" id="MobiDB-lite"/>
    </source>
</evidence>
<reference evidence="3" key="1">
    <citation type="submission" date="2021-04" db="EMBL/GenBank/DDBJ databases">
        <title>First draft genome resource for Brassicaceae pathogens Fusarium oxysporum f. sp. raphani and Fusarium oxysporum f. sp. rapae.</title>
        <authorList>
            <person name="Asai S."/>
        </authorList>
    </citation>
    <scope>NUCLEOTIDE SEQUENCE</scope>
    <source>
        <strain evidence="3">Tf1208</strain>
    </source>
</reference>
<dbReference type="GO" id="GO:0004222">
    <property type="term" value="F:metalloendopeptidase activity"/>
    <property type="evidence" value="ECO:0007669"/>
    <property type="project" value="InterPro"/>
</dbReference>
<dbReference type="GO" id="GO:0008270">
    <property type="term" value="F:zinc ion binding"/>
    <property type="evidence" value="ECO:0007669"/>
    <property type="project" value="InterPro"/>
</dbReference>
<comment type="caution">
    <text evidence="3">The sequence shown here is derived from an EMBL/GenBank/DDBJ whole genome shotgun (WGS) entry which is preliminary data.</text>
</comment>
<evidence type="ECO:0000256" key="1">
    <source>
        <dbReference type="RuleBase" id="RU364017"/>
    </source>
</evidence>
<sequence length="90" mass="9339">MVQARDAIIDADTALTKGANKCELWKGFAVRTVFVQVVGTTSGVILSDGVVTASGGVVVTTITKPGKLRGHEVPGVLNQGSNPRHSTTHL</sequence>
<keyword evidence="1" id="KW-0964">Secreted</keyword>
<dbReference type="Pfam" id="PF02128">
    <property type="entry name" value="Peptidase_M36"/>
    <property type="match status" value="1"/>
</dbReference>
<name>A0A8J5NR41_FUSOX</name>
<dbReference type="GO" id="GO:0005576">
    <property type="term" value="C:extracellular region"/>
    <property type="evidence" value="ECO:0007669"/>
    <property type="project" value="UniProtKB-SubCell"/>
</dbReference>
<dbReference type="Proteomes" id="UP000694050">
    <property type="component" value="Unassembled WGS sequence"/>
</dbReference>
<evidence type="ECO:0000313" key="3">
    <source>
        <dbReference type="EMBL" id="KAG7408234.1"/>
    </source>
</evidence>
<comment type="similarity">
    <text evidence="1">Belongs to the peptidase M36 family.</text>
</comment>
<dbReference type="AlphaFoldDB" id="A0A8J5NR41"/>
<organism evidence="3 4">
    <name type="scientific">Fusarium oxysporum f. sp. rapae</name>
    <dbReference type="NCBI Taxonomy" id="485398"/>
    <lineage>
        <taxon>Eukaryota</taxon>
        <taxon>Fungi</taxon>
        <taxon>Dikarya</taxon>
        <taxon>Ascomycota</taxon>
        <taxon>Pezizomycotina</taxon>
        <taxon>Sordariomycetes</taxon>
        <taxon>Hypocreomycetidae</taxon>
        <taxon>Hypocreales</taxon>
        <taxon>Nectriaceae</taxon>
        <taxon>Fusarium</taxon>
        <taxon>Fusarium oxysporum species complex</taxon>
    </lineage>
</organism>
<keyword evidence="1" id="KW-0645">Protease</keyword>
<feature type="compositionally biased region" description="Polar residues" evidence="2">
    <location>
        <begin position="78"/>
        <end position="90"/>
    </location>
</feature>
<keyword evidence="1" id="KW-0865">Zymogen</keyword>
<keyword evidence="1" id="KW-0479">Metal-binding</keyword>
<keyword evidence="1" id="KW-0862">Zinc</keyword>
<dbReference type="GO" id="GO:0006508">
    <property type="term" value="P:proteolysis"/>
    <property type="evidence" value="ECO:0007669"/>
    <property type="project" value="UniProtKB-KW"/>
</dbReference>
<keyword evidence="1" id="KW-0482">Metalloprotease</keyword>
<evidence type="ECO:0000313" key="4">
    <source>
        <dbReference type="Proteomes" id="UP000694050"/>
    </source>
</evidence>
<dbReference type="EC" id="3.4.24.-" evidence="1"/>
<gene>
    <name evidence="3" type="primary">MEP1</name>
    <name evidence="3" type="ORF">Forpe1208_v012197</name>
</gene>
<dbReference type="InterPro" id="IPR001842">
    <property type="entry name" value="Peptidase_M36"/>
</dbReference>
<dbReference type="EMBL" id="JAELUQ010000009">
    <property type="protein sequence ID" value="KAG7408234.1"/>
    <property type="molecule type" value="Genomic_DNA"/>
</dbReference>
<protein>
    <recommendedName>
        <fullName evidence="1">Extracellular metalloproteinase</fullName>
        <ecNumber evidence="1">3.4.24.-</ecNumber>
    </recommendedName>
    <alternativeName>
        <fullName evidence="1">Fungalysin</fullName>
    </alternativeName>
</protein>
<feature type="region of interest" description="Disordered" evidence="2">
    <location>
        <begin position="70"/>
        <end position="90"/>
    </location>
</feature>
<accession>A0A8J5NR41</accession>
<comment type="cofactor">
    <cofactor evidence="1">
        <name>Zn(2+)</name>
        <dbReference type="ChEBI" id="CHEBI:29105"/>
    </cofactor>
</comment>